<name>A0A5C1AKD1_9BACT</name>
<dbReference type="SUPFAM" id="SSF48371">
    <property type="entry name" value="ARM repeat"/>
    <property type="match status" value="1"/>
</dbReference>
<dbReference type="KEGG" id="lrs:PX52LOC_06760"/>
<evidence type="ECO:0000313" key="1">
    <source>
        <dbReference type="EMBL" id="QEL19681.1"/>
    </source>
</evidence>
<reference evidence="2" key="1">
    <citation type="submission" date="2019-08" db="EMBL/GenBank/DDBJ databases">
        <title>Limnoglobus roseus gen. nov., sp. nov., a novel freshwater planctomycete with a giant genome from the family Gemmataceae.</title>
        <authorList>
            <person name="Kulichevskaya I.S."/>
            <person name="Naumoff D.G."/>
            <person name="Miroshnikov K."/>
            <person name="Ivanova A."/>
            <person name="Philippov D.A."/>
            <person name="Hakobyan A."/>
            <person name="Rijpstra I.C."/>
            <person name="Sinninghe Damste J.S."/>
            <person name="Liesack W."/>
            <person name="Dedysh S.N."/>
        </authorList>
    </citation>
    <scope>NUCLEOTIDE SEQUENCE [LARGE SCALE GENOMIC DNA]</scope>
    <source>
        <strain evidence="2">PX52</strain>
    </source>
</reference>
<dbReference type="InterPro" id="IPR011989">
    <property type="entry name" value="ARM-like"/>
</dbReference>
<dbReference type="EMBL" id="CP042425">
    <property type="protein sequence ID" value="QEL19681.1"/>
    <property type="molecule type" value="Genomic_DNA"/>
</dbReference>
<proteinExistence type="predicted"/>
<dbReference type="InterPro" id="IPR016024">
    <property type="entry name" value="ARM-type_fold"/>
</dbReference>
<organism evidence="1 2">
    <name type="scientific">Limnoglobus roseus</name>
    <dbReference type="NCBI Taxonomy" id="2598579"/>
    <lineage>
        <taxon>Bacteria</taxon>
        <taxon>Pseudomonadati</taxon>
        <taxon>Planctomycetota</taxon>
        <taxon>Planctomycetia</taxon>
        <taxon>Gemmatales</taxon>
        <taxon>Gemmataceae</taxon>
        <taxon>Limnoglobus</taxon>
    </lineage>
</organism>
<protein>
    <submittedName>
        <fullName evidence="1">Uncharacterized protein</fullName>
    </submittedName>
</protein>
<gene>
    <name evidence="1" type="ORF">PX52LOC_06760</name>
</gene>
<dbReference type="RefSeq" id="WP_149114047.1">
    <property type="nucleotide sequence ID" value="NZ_CP042425.1"/>
</dbReference>
<keyword evidence="2" id="KW-1185">Reference proteome</keyword>
<evidence type="ECO:0000313" key="2">
    <source>
        <dbReference type="Proteomes" id="UP000324974"/>
    </source>
</evidence>
<dbReference type="Proteomes" id="UP000324974">
    <property type="component" value="Chromosome"/>
</dbReference>
<dbReference type="InterPro" id="IPR011042">
    <property type="entry name" value="6-blade_b-propeller_TolB-like"/>
</dbReference>
<dbReference type="AlphaFoldDB" id="A0A5C1AKD1"/>
<dbReference type="SUPFAM" id="SSF101898">
    <property type="entry name" value="NHL repeat"/>
    <property type="match status" value="1"/>
</dbReference>
<dbReference type="Gene3D" id="1.25.10.10">
    <property type="entry name" value="Leucine-rich Repeat Variant"/>
    <property type="match status" value="1"/>
</dbReference>
<accession>A0A5C1AKD1</accession>
<sequence length="589" mass="64643">MPGLRSALSLALFVGTVTVLLAQPVAQVAIRVGAKKVAETPDDKKSLDSMSLKADDTAGLVKYFKQRTLSDTELAKLQAVIDRLGDENFEKRVVASGELEKFGPGAIGILRTASQVNPDPEIAYRAGETLKRIEKIPHAVVASAAARALANAKAPDAAAALIGFLPMSDTKVVEHDIRLALEHLVVRDGKIEPVILSALADKTALRRSAAVSALLNGTADTPALAAEASKAVKAILATESDPETKFEATYTLATKLHDADSITHMIDLLPDASRGRLWQIEDFLVQLAGPVAPKAKMGPAKSDTEKARDEWKRWWDTAKPVRDLSKFVYKPTTTGCLLLLSADQQGYGNGIVSELGPDLQRKWRFGGVYCPADVQPLPNGNILVMEQNYQRIMERDTSGNQVNVFQSNNYGQPFGFQRLPDGSTLVAFQRNIVEYDKDWKETNKKYTSQNFDLVGVQKLGNGPIVVLARDQNRNQGRVFKLDDKWKEVGTPITTTTLNYYQARVHALPDERVLVVEQQRVAEYDLKTGKKEPVWTHSASNPSSAERLPNGNTLIVEQGNNTISEVTTKGEVVWKHIPTDARVPVRAIRR</sequence>
<dbReference type="Gene3D" id="2.120.10.30">
    <property type="entry name" value="TolB, C-terminal domain"/>
    <property type="match status" value="1"/>
</dbReference>
<dbReference type="OrthoDB" id="264813at2"/>